<feature type="domain" description="Metallo-beta-lactamase" evidence="6">
    <location>
        <begin position="39"/>
        <end position="257"/>
    </location>
</feature>
<evidence type="ECO:0000256" key="1">
    <source>
        <dbReference type="ARBA" id="ARBA00001947"/>
    </source>
</evidence>
<organism evidence="7 8">
    <name type="scientific">Rhodohalobacter mucosus</name>
    <dbReference type="NCBI Taxonomy" id="2079485"/>
    <lineage>
        <taxon>Bacteria</taxon>
        <taxon>Pseudomonadati</taxon>
        <taxon>Balneolota</taxon>
        <taxon>Balneolia</taxon>
        <taxon>Balneolales</taxon>
        <taxon>Balneolaceae</taxon>
        <taxon>Rhodohalobacter</taxon>
    </lineage>
</organism>
<dbReference type="SUPFAM" id="SSF56281">
    <property type="entry name" value="Metallo-hydrolase/oxidoreductase"/>
    <property type="match status" value="1"/>
</dbReference>
<dbReference type="AlphaFoldDB" id="A0A316TR85"/>
<dbReference type="Pfam" id="PF00753">
    <property type="entry name" value="Lactamase_B"/>
    <property type="match status" value="1"/>
</dbReference>
<evidence type="ECO:0000256" key="2">
    <source>
        <dbReference type="ARBA" id="ARBA00007749"/>
    </source>
</evidence>
<keyword evidence="4" id="KW-0378">Hydrolase</keyword>
<dbReference type="PANTHER" id="PTHR42978:SF7">
    <property type="entry name" value="METALLO-HYDROLASE RV2300C-RELATED"/>
    <property type="match status" value="1"/>
</dbReference>
<reference evidence="7 8" key="1">
    <citation type="submission" date="2018-05" db="EMBL/GenBank/DDBJ databases">
        <title>Rhodohalobacter halophilus gen. nov., sp. nov., a moderately halophilic member of the family Balneolaceae.</title>
        <authorList>
            <person name="Liu Z.-W."/>
        </authorList>
    </citation>
    <scope>NUCLEOTIDE SEQUENCE [LARGE SCALE GENOMIC DNA]</scope>
    <source>
        <strain evidence="7 8">8A47</strain>
    </source>
</reference>
<dbReference type="GO" id="GO:0016787">
    <property type="term" value="F:hydrolase activity"/>
    <property type="evidence" value="ECO:0007669"/>
    <property type="project" value="UniProtKB-KW"/>
</dbReference>
<dbReference type="RefSeq" id="WP_109646994.1">
    <property type="nucleotide sequence ID" value="NZ_QGGB01000007.1"/>
</dbReference>
<dbReference type="OrthoDB" id="9802248at2"/>
<dbReference type="InterPro" id="IPR036866">
    <property type="entry name" value="RibonucZ/Hydroxyglut_hydro"/>
</dbReference>
<sequence>MEIFPLQTGSVKVKKAQKSREKGGMLRVLTSEKWTDWLPIYAWLIKHPEGTFVVDTGETSLTSRSGYFPKWHPYYRYAVKMDVSRDDEIDRQLARYNVDSKDVDKVILTHFHTDHAGGLYHFSNSDILVPKSEYQNAKGTIGKLRGYLPQHWKDWFKPDEIEFKKQNYGPFAESYPVTKDGSIMAVPTPGHTPGHLSVVADTGDKKVFLAGDTSYTEQLLINLQPDGVTPDTKQSLDTQMKILKLAEQGPVIYLPSHDPEASRRLSTNKTLAV</sequence>
<dbReference type="Proteomes" id="UP000245533">
    <property type="component" value="Unassembled WGS sequence"/>
</dbReference>
<evidence type="ECO:0000256" key="4">
    <source>
        <dbReference type="ARBA" id="ARBA00022801"/>
    </source>
</evidence>
<dbReference type="CDD" id="cd07729">
    <property type="entry name" value="AHL_lactonase_MBL-fold"/>
    <property type="match status" value="1"/>
</dbReference>
<comment type="caution">
    <text evidence="7">The sequence shown here is derived from an EMBL/GenBank/DDBJ whole genome shotgun (WGS) entry which is preliminary data.</text>
</comment>
<accession>A0A316TR85</accession>
<evidence type="ECO:0000256" key="5">
    <source>
        <dbReference type="ARBA" id="ARBA00022833"/>
    </source>
</evidence>
<dbReference type="InterPro" id="IPR001279">
    <property type="entry name" value="Metallo-B-lactamas"/>
</dbReference>
<dbReference type="Gene3D" id="3.60.15.10">
    <property type="entry name" value="Ribonuclease Z/Hydroxyacylglutathione hydrolase-like"/>
    <property type="match status" value="1"/>
</dbReference>
<evidence type="ECO:0000313" key="7">
    <source>
        <dbReference type="EMBL" id="PWN06201.1"/>
    </source>
</evidence>
<dbReference type="InterPro" id="IPR051013">
    <property type="entry name" value="MBL_superfamily_lactonases"/>
</dbReference>
<keyword evidence="5" id="KW-0862">Zinc</keyword>
<evidence type="ECO:0000259" key="6">
    <source>
        <dbReference type="SMART" id="SM00849"/>
    </source>
</evidence>
<protein>
    <submittedName>
        <fullName evidence="7">N-acyl homoserine lactonase family protein</fullName>
    </submittedName>
</protein>
<keyword evidence="8" id="KW-1185">Reference proteome</keyword>
<evidence type="ECO:0000313" key="8">
    <source>
        <dbReference type="Proteomes" id="UP000245533"/>
    </source>
</evidence>
<dbReference type="GO" id="GO:0046872">
    <property type="term" value="F:metal ion binding"/>
    <property type="evidence" value="ECO:0007669"/>
    <property type="project" value="UniProtKB-KW"/>
</dbReference>
<evidence type="ECO:0000256" key="3">
    <source>
        <dbReference type="ARBA" id="ARBA00022723"/>
    </source>
</evidence>
<dbReference type="PANTHER" id="PTHR42978">
    <property type="entry name" value="QUORUM-QUENCHING LACTONASE YTNP-RELATED-RELATED"/>
    <property type="match status" value="1"/>
</dbReference>
<gene>
    <name evidence="7" type="ORF">DDZ15_10220</name>
</gene>
<keyword evidence="3" id="KW-0479">Metal-binding</keyword>
<dbReference type="SMART" id="SM00849">
    <property type="entry name" value="Lactamase_B"/>
    <property type="match status" value="1"/>
</dbReference>
<comment type="similarity">
    <text evidence="2">Belongs to the metallo-beta-lactamase superfamily.</text>
</comment>
<name>A0A316TR85_9BACT</name>
<comment type="cofactor">
    <cofactor evidence="1">
        <name>Zn(2+)</name>
        <dbReference type="ChEBI" id="CHEBI:29105"/>
    </cofactor>
</comment>
<proteinExistence type="inferred from homology"/>
<dbReference type="EMBL" id="QGGB01000007">
    <property type="protein sequence ID" value="PWN06201.1"/>
    <property type="molecule type" value="Genomic_DNA"/>
</dbReference>